<dbReference type="PRINTS" id="PR00038">
    <property type="entry name" value="HTHLUXR"/>
</dbReference>
<protein>
    <submittedName>
        <fullName evidence="4">Transcriptional regulator</fullName>
    </submittedName>
</protein>
<dbReference type="Pfam" id="PF13191">
    <property type="entry name" value="AAA_16"/>
    <property type="match status" value="1"/>
</dbReference>
<reference evidence="4 5" key="1">
    <citation type="submission" date="2021-01" db="EMBL/GenBank/DDBJ databases">
        <title>Whole genome shotgun sequence of Actinoplanes couchii NBRC 106145.</title>
        <authorList>
            <person name="Komaki H."/>
            <person name="Tamura T."/>
        </authorList>
    </citation>
    <scope>NUCLEOTIDE SEQUENCE [LARGE SCALE GENOMIC DNA]</scope>
    <source>
        <strain evidence="4 5">NBRC 106145</strain>
    </source>
</reference>
<comment type="caution">
    <text evidence="4">The sequence shown here is derived from an EMBL/GenBank/DDBJ whole genome shotgun (WGS) entry which is preliminary data.</text>
</comment>
<dbReference type="Proteomes" id="UP000612282">
    <property type="component" value="Unassembled WGS sequence"/>
</dbReference>
<dbReference type="InterPro" id="IPR027417">
    <property type="entry name" value="P-loop_NTPase"/>
</dbReference>
<dbReference type="Gene3D" id="1.25.40.10">
    <property type="entry name" value="Tetratricopeptide repeat domain"/>
    <property type="match status" value="1"/>
</dbReference>
<dbReference type="InterPro" id="IPR016032">
    <property type="entry name" value="Sig_transdc_resp-reg_C-effctor"/>
</dbReference>
<dbReference type="SUPFAM" id="SSF48452">
    <property type="entry name" value="TPR-like"/>
    <property type="match status" value="1"/>
</dbReference>
<dbReference type="PANTHER" id="PTHR16305">
    <property type="entry name" value="TESTICULAR SOLUBLE ADENYLYL CYCLASE"/>
    <property type="match status" value="1"/>
</dbReference>
<evidence type="ECO:0000259" key="3">
    <source>
        <dbReference type="PROSITE" id="PS50043"/>
    </source>
</evidence>
<dbReference type="PANTHER" id="PTHR16305:SF35">
    <property type="entry name" value="TRANSCRIPTIONAL ACTIVATOR DOMAIN"/>
    <property type="match status" value="1"/>
</dbReference>
<dbReference type="InterPro" id="IPR000792">
    <property type="entry name" value="Tscrpt_reg_LuxR_C"/>
</dbReference>
<sequence>MLVGRESEMSILSNALNAVRTGRGQCIEVHGEAGIGKSTLLEFATDQASGCTVLLARGVESESELAYAGLADLLQPLLTGLTVLSEQQAAELSAALGMGPSATGNRFAVFLAALNLLSRAASERPVLVIVDDFQWFDGESVAAVLFAARRLRAEPVGILLATRIAKSPPGFTSLLLRGLDVTSAATVLTTMSGHQVAPDVAARLTTATGGNPLALTELARLLGADKLTGVAPLTEPVTVHAHLASAFWQSLSLLPTATLNALVVLAASEAPDTTTVTTALQTIGLDIEVLEAAEDAGILRTDGHQVRFTHPLLRSAVYHGATAAARRTAHTALADALGTVGAADRQAWHRASACIGPDPDVADALARVAEEAGRRAGAGAACSALERAAALTVDPCFRAERLCAAAAFSAWAGGYRRAAHLLERAAREDDDAARNQRIATLRASVEMACGSHQLGQRLLADVARQQTHDGDNTGATVSWAGATMAAMLCGDLPTARNHAKATAHSAELARLPAGHPIRTAADATTGVIQCYIGELDQGYPAVRAVLQPGNESLTRMVASVPVFAAHIAATIGDTHHARGALENLVMHQRTAGELGRLPVYLTLLANVAFQDGRWLESEVLADEALELARETGQDTVVAVALGALGNLAAARGEEQCHAFLTEADEKITQSGNGVLQFDTNTARALFHHSTGQPDLALPPLRRLVATAARIGVREPRLSPWLPMLAETLALTGQPDEAATVLGGLTTAATGFSGKALAVVVERCHGMLSADDDADARFHESIQLCGDELPFERARTQLAWGQRLRRRRRRAMAREPLRDAAATFDALRTARWADLARSELILCEGRSEAPPASVFPSLTNQETRVALLVAQGATNREVAASLFLSEKTVEAHLGRAFRKLGVRSRVELARNLPV</sequence>
<proteinExistence type="predicted"/>
<dbReference type="PROSITE" id="PS50043">
    <property type="entry name" value="HTH_LUXR_2"/>
    <property type="match status" value="1"/>
</dbReference>
<dbReference type="SMART" id="SM00421">
    <property type="entry name" value="HTH_LUXR"/>
    <property type="match status" value="1"/>
</dbReference>
<dbReference type="EMBL" id="BOMG01000120">
    <property type="protein sequence ID" value="GID61191.1"/>
    <property type="molecule type" value="Genomic_DNA"/>
</dbReference>
<keyword evidence="1" id="KW-0547">Nucleotide-binding</keyword>
<dbReference type="Gene3D" id="3.40.50.300">
    <property type="entry name" value="P-loop containing nucleotide triphosphate hydrolases"/>
    <property type="match status" value="1"/>
</dbReference>
<keyword evidence="2" id="KW-0067">ATP-binding</keyword>
<feature type="domain" description="HTH luxR-type" evidence="3">
    <location>
        <begin position="850"/>
        <end position="913"/>
    </location>
</feature>
<keyword evidence="5" id="KW-1185">Reference proteome</keyword>
<accession>A0ABQ3XRQ7</accession>
<evidence type="ECO:0000313" key="5">
    <source>
        <dbReference type="Proteomes" id="UP000612282"/>
    </source>
</evidence>
<dbReference type="SUPFAM" id="SSF52540">
    <property type="entry name" value="P-loop containing nucleoside triphosphate hydrolases"/>
    <property type="match status" value="1"/>
</dbReference>
<gene>
    <name evidence="4" type="ORF">Aco03nite_095950</name>
</gene>
<dbReference type="InterPro" id="IPR036388">
    <property type="entry name" value="WH-like_DNA-bd_sf"/>
</dbReference>
<dbReference type="Pfam" id="PF00196">
    <property type="entry name" value="GerE"/>
    <property type="match status" value="1"/>
</dbReference>
<evidence type="ECO:0000313" key="4">
    <source>
        <dbReference type="EMBL" id="GID61191.1"/>
    </source>
</evidence>
<name>A0ABQ3XRQ7_9ACTN</name>
<dbReference type="InterPro" id="IPR011990">
    <property type="entry name" value="TPR-like_helical_dom_sf"/>
</dbReference>
<organism evidence="4 5">
    <name type="scientific">Actinoplanes couchii</name>
    <dbReference type="NCBI Taxonomy" id="403638"/>
    <lineage>
        <taxon>Bacteria</taxon>
        <taxon>Bacillati</taxon>
        <taxon>Actinomycetota</taxon>
        <taxon>Actinomycetes</taxon>
        <taxon>Micromonosporales</taxon>
        <taxon>Micromonosporaceae</taxon>
        <taxon>Actinoplanes</taxon>
    </lineage>
</organism>
<dbReference type="PROSITE" id="PS00622">
    <property type="entry name" value="HTH_LUXR_1"/>
    <property type="match status" value="1"/>
</dbReference>
<dbReference type="SUPFAM" id="SSF46894">
    <property type="entry name" value="C-terminal effector domain of the bipartite response regulators"/>
    <property type="match status" value="1"/>
</dbReference>
<evidence type="ECO:0000256" key="2">
    <source>
        <dbReference type="ARBA" id="ARBA00022840"/>
    </source>
</evidence>
<dbReference type="Gene3D" id="1.10.10.10">
    <property type="entry name" value="Winged helix-like DNA-binding domain superfamily/Winged helix DNA-binding domain"/>
    <property type="match status" value="1"/>
</dbReference>
<dbReference type="InterPro" id="IPR041664">
    <property type="entry name" value="AAA_16"/>
</dbReference>
<evidence type="ECO:0000256" key="1">
    <source>
        <dbReference type="ARBA" id="ARBA00022741"/>
    </source>
</evidence>
<dbReference type="CDD" id="cd06170">
    <property type="entry name" value="LuxR_C_like"/>
    <property type="match status" value="1"/>
</dbReference>